<accession>A0AAJ0VL54</accession>
<evidence type="ECO:0000313" key="2">
    <source>
        <dbReference type="Proteomes" id="UP000076296"/>
    </source>
</evidence>
<dbReference type="Proteomes" id="UP000076296">
    <property type="component" value="Unassembled WGS sequence"/>
</dbReference>
<sequence>MNAGCARLLGDADNVGLDFFLVAAHHEVCQLVDHYHDVGESELLGVAHAGFLHLPVSVIHLHGEPPQRLDRLVGLGDHRLQKVGDAVVRGEFHHLGVDHDEFDPIRIGSVEHGNQHRVDEAGLT</sequence>
<proteinExistence type="predicted"/>
<reference evidence="1 2" key="1">
    <citation type="submission" date="2016-01" db="EMBL/GenBank/DDBJ databases">
        <title>Draft sequences of Acinetobacter baumannii isolates from wounded military personnel.</title>
        <authorList>
            <person name="Arivett B.A."/>
            <person name="Fiester S.E."/>
            <person name="Ream D.C."/>
            <person name="Actis L.A."/>
        </authorList>
    </citation>
    <scope>NUCLEOTIDE SEQUENCE [LARGE SCALE GENOMIC DNA]</scope>
    <source>
        <strain evidence="1 2">AB2828</strain>
    </source>
</reference>
<evidence type="ECO:0000313" key="1">
    <source>
        <dbReference type="EMBL" id="KZA06352.1"/>
    </source>
</evidence>
<organism evidence="1 2">
    <name type="scientific">Acinetobacter baumannii</name>
    <dbReference type="NCBI Taxonomy" id="470"/>
    <lineage>
        <taxon>Bacteria</taxon>
        <taxon>Pseudomonadati</taxon>
        <taxon>Pseudomonadota</taxon>
        <taxon>Gammaproteobacteria</taxon>
        <taxon>Moraxellales</taxon>
        <taxon>Moraxellaceae</taxon>
        <taxon>Acinetobacter</taxon>
        <taxon>Acinetobacter calcoaceticus/baumannii complex</taxon>
    </lineage>
</organism>
<dbReference type="AlphaFoldDB" id="A0AAJ0VL54"/>
<comment type="caution">
    <text evidence="1">The sequence shown here is derived from an EMBL/GenBank/DDBJ whole genome shotgun (WGS) entry which is preliminary data.</text>
</comment>
<dbReference type="EMBL" id="LRDT01000100">
    <property type="protein sequence ID" value="KZA06352.1"/>
    <property type="molecule type" value="Genomic_DNA"/>
</dbReference>
<name>A0AAJ0VL54_ACIBA</name>
<gene>
    <name evidence="1" type="ORF">LV35_04259</name>
</gene>
<dbReference type="AntiFam" id="ANF00158">
    <property type="entry name" value="Shadow ORF (opposite ftsK2)"/>
</dbReference>
<protein>
    <submittedName>
        <fullName evidence="1">Uncharacterized protein</fullName>
    </submittedName>
</protein>